<evidence type="ECO:0008006" key="6">
    <source>
        <dbReference type="Google" id="ProtNLM"/>
    </source>
</evidence>
<dbReference type="AlphaFoldDB" id="A0A174U370"/>
<evidence type="ECO:0000313" key="4">
    <source>
        <dbReference type="Proteomes" id="UP000095606"/>
    </source>
</evidence>
<reference evidence="3" key="2">
    <citation type="submission" date="2022-08" db="EMBL/GenBank/DDBJ databases">
        <title>Genome Sequencing of Bacteroides fragilis Group Isolates with Nanopore Technology.</title>
        <authorList>
            <person name="Tisza M.J."/>
            <person name="Smith D."/>
            <person name="Dekker J.P."/>
        </authorList>
    </citation>
    <scope>NUCLEOTIDE SEQUENCE</scope>
    <source>
        <strain evidence="3">BFG-527</strain>
    </source>
</reference>
<dbReference type="GeneID" id="69589266"/>
<reference evidence="2 4" key="1">
    <citation type="submission" date="2015-09" db="EMBL/GenBank/DDBJ databases">
        <authorList>
            <consortium name="Pathogen Informatics"/>
        </authorList>
    </citation>
    <scope>NUCLEOTIDE SEQUENCE [LARGE SCALE GENOMIC DNA]</scope>
    <source>
        <strain evidence="2 4">2789STDY5834846</strain>
    </source>
</reference>
<gene>
    <name evidence="2" type="ORF">ERS852461_04425</name>
    <name evidence="3" type="ORF">NXY30_12285</name>
</gene>
<feature type="signal peptide" evidence="1">
    <location>
        <begin position="1"/>
        <end position="18"/>
    </location>
</feature>
<evidence type="ECO:0000256" key="1">
    <source>
        <dbReference type="SAM" id="SignalP"/>
    </source>
</evidence>
<proteinExistence type="predicted"/>
<dbReference type="RefSeq" id="WP_138338295.1">
    <property type="nucleotide sequence ID" value="NZ_CABMFH010000025.1"/>
</dbReference>
<dbReference type="PROSITE" id="PS51257">
    <property type="entry name" value="PROKAR_LIPOPROTEIN"/>
    <property type="match status" value="1"/>
</dbReference>
<name>A0A174U370_9BACE</name>
<dbReference type="EMBL" id="CP103141">
    <property type="protein sequence ID" value="UVQ77086.1"/>
    <property type="molecule type" value="Genomic_DNA"/>
</dbReference>
<accession>A0A174U370</accession>
<evidence type="ECO:0000313" key="3">
    <source>
        <dbReference type="EMBL" id="UVQ77086.1"/>
    </source>
</evidence>
<evidence type="ECO:0000313" key="5">
    <source>
        <dbReference type="Proteomes" id="UP001060104"/>
    </source>
</evidence>
<keyword evidence="1" id="KW-0732">Signal</keyword>
<dbReference type="Proteomes" id="UP000095606">
    <property type="component" value="Unassembled WGS sequence"/>
</dbReference>
<dbReference type="EMBL" id="CZAE01000028">
    <property type="protein sequence ID" value="CUQ16662.1"/>
    <property type="molecule type" value="Genomic_DNA"/>
</dbReference>
<keyword evidence="5" id="KW-1185">Reference proteome</keyword>
<protein>
    <recommendedName>
        <fullName evidence="6">DUF4848 domain-containing protein</fullName>
    </recommendedName>
</protein>
<dbReference type="Proteomes" id="UP001060104">
    <property type="component" value="Chromosome"/>
</dbReference>
<feature type="chain" id="PRO_5008034451" description="DUF4848 domain-containing protein" evidence="1">
    <location>
        <begin position="19"/>
        <end position="296"/>
    </location>
</feature>
<evidence type="ECO:0000313" key="2">
    <source>
        <dbReference type="EMBL" id="CUQ16662.1"/>
    </source>
</evidence>
<sequence length="296" mass="33982">MKKNFYFLLFSIAMLLFACTNDQESDLLPSKEAKGTVDMLNFATEEEFFNAVESPEATLKTISTHSDFKSLYNEYEEAWEIEEEYYASEEKYNEFKMLFPHLYFPEYKDDYSFFLPVSNESVAKLLNLEGNVRIAGEVVNYIDIKTPQDLLKLGQLAPDDIDNRIMTRNGGYLNDIPNQYGPDGDRKFWVTTVAGGLNGRPYTTIEVYFRRKGAGGHWKNYKSRVTVIGRLQYATGEAMIFPVTSEKYGKAPLKFEFLSSAAPNVNPFPCRGNNIKISYQGIHEDYYMNVDISPKQ</sequence>
<organism evidence="2 4">
    <name type="scientific">Bacteroides faecis</name>
    <dbReference type="NCBI Taxonomy" id="674529"/>
    <lineage>
        <taxon>Bacteria</taxon>
        <taxon>Pseudomonadati</taxon>
        <taxon>Bacteroidota</taxon>
        <taxon>Bacteroidia</taxon>
        <taxon>Bacteroidales</taxon>
        <taxon>Bacteroidaceae</taxon>
        <taxon>Bacteroides</taxon>
    </lineage>
</organism>